<keyword evidence="3" id="KW-0862">Zinc</keyword>
<proteinExistence type="predicted"/>
<dbReference type="InterPro" id="IPR052260">
    <property type="entry name" value="Autophagy_Rcpt_SigReg"/>
</dbReference>
<dbReference type="PANTHER" id="PTHR15090">
    <property type="entry name" value="SEQUESTOSOME 1-RELATED"/>
    <property type="match status" value="1"/>
</dbReference>
<feature type="region of interest" description="Disordered" evidence="5">
    <location>
        <begin position="386"/>
        <end position="412"/>
    </location>
</feature>
<dbReference type="OrthoDB" id="661148at2759"/>
<keyword evidence="1" id="KW-0479">Metal-binding</keyword>
<feature type="domain" description="ZZ-type" evidence="6">
    <location>
        <begin position="323"/>
        <end position="375"/>
    </location>
</feature>
<reference evidence="7 8" key="1">
    <citation type="submission" date="2014-06" db="EMBL/GenBank/DDBJ databases">
        <title>Evolutionary Origins and Diversification of the Mycorrhizal Mutualists.</title>
        <authorList>
            <consortium name="DOE Joint Genome Institute"/>
            <consortium name="Mycorrhizal Genomics Consortium"/>
            <person name="Kohler A."/>
            <person name="Kuo A."/>
            <person name="Nagy L.G."/>
            <person name="Floudas D."/>
            <person name="Copeland A."/>
            <person name="Barry K.W."/>
            <person name="Cichocki N."/>
            <person name="Veneault-Fourrey C."/>
            <person name="LaButti K."/>
            <person name="Lindquist E.A."/>
            <person name="Lipzen A."/>
            <person name="Lundell T."/>
            <person name="Morin E."/>
            <person name="Murat C."/>
            <person name="Riley R."/>
            <person name="Ohm R."/>
            <person name="Sun H."/>
            <person name="Tunlid A."/>
            <person name="Henrissat B."/>
            <person name="Grigoriev I.V."/>
            <person name="Hibbett D.S."/>
            <person name="Martin F."/>
        </authorList>
    </citation>
    <scope>NUCLEOTIDE SEQUENCE [LARGE SCALE GENOMIC DNA]</scope>
    <source>
        <strain evidence="7 8">SS14</strain>
    </source>
</reference>
<name>A0A0C9V5B3_SPHS4</name>
<dbReference type="Proteomes" id="UP000054279">
    <property type="component" value="Unassembled WGS sequence"/>
</dbReference>
<evidence type="ECO:0000256" key="1">
    <source>
        <dbReference type="ARBA" id="ARBA00022723"/>
    </source>
</evidence>
<evidence type="ECO:0000259" key="6">
    <source>
        <dbReference type="PROSITE" id="PS50135"/>
    </source>
</evidence>
<dbReference type="GO" id="GO:0007032">
    <property type="term" value="P:endosome organization"/>
    <property type="evidence" value="ECO:0007669"/>
    <property type="project" value="TreeGrafter"/>
</dbReference>
<dbReference type="GO" id="GO:0016235">
    <property type="term" value="C:aggresome"/>
    <property type="evidence" value="ECO:0007669"/>
    <property type="project" value="TreeGrafter"/>
</dbReference>
<evidence type="ECO:0000313" key="8">
    <source>
        <dbReference type="Proteomes" id="UP000054279"/>
    </source>
</evidence>
<dbReference type="GO" id="GO:0044753">
    <property type="term" value="C:amphisome"/>
    <property type="evidence" value="ECO:0007669"/>
    <property type="project" value="TreeGrafter"/>
</dbReference>
<dbReference type="PROSITE" id="PS50135">
    <property type="entry name" value="ZF_ZZ_2"/>
    <property type="match status" value="2"/>
</dbReference>
<feature type="region of interest" description="Disordered" evidence="5">
    <location>
        <begin position="483"/>
        <end position="510"/>
    </location>
</feature>
<sequence length="575" mass="63613">MATAASFSVNATNTGVSITVPNDDLARIMYYLNCVTVGVGLDILMNDIVDYKNFRLLSATRRALVFHTAKELSPDEFIDKVIFRDDEKEMTKETRNSFWTIEAACDIVSLQRDILIAGKIQNATKVMFFQTSWLEDNYIKPMQRLARVYLGSRHCAHCQGESGICPCTTCPRPSDSQCRPMPSLMDLLEVLTEISSPPTPAPPQITASVSPVHQGVRCDSCGWLNIEGKRYKCSVCNDYDLCESCYGNNQHDLSHAFMRIENQGSKPIQLSPRAPRPPPSPRPPPPRATPAPPPRATPAPPPRATPAPPPRAPPAAPPHNPYRHQYICDGCGERDLAGSLYKCVDCHDFGFCQSCYPIKGHDSSHRFKQITSPGATPVMIGLRVQQSTSVPSAVPPPGPPPPYPGSSAQGSSTHFYKNMSATELKDYLKQRGVSFGDILDKETLCRRVWDTHCDYMTVMEVNTFLSENNISIADCRDIQSRREKAKSTFDASRPAPSPSPAPTSSKLKSGFRKNDRVKLTGLSRADMNGKYATVVQEDCGNGRAEVRIEEMEKNFKVKFDNIIANASNSDDEYLD</sequence>
<dbReference type="InterPro" id="IPR043145">
    <property type="entry name" value="Znf_ZZ_sf"/>
</dbReference>
<gene>
    <name evidence="7" type="ORF">M422DRAFT_31475</name>
</gene>
<evidence type="ECO:0000256" key="2">
    <source>
        <dbReference type="ARBA" id="ARBA00022771"/>
    </source>
</evidence>
<dbReference type="PROSITE" id="PS01357">
    <property type="entry name" value="ZF_ZZ_1"/>
    <property type="match status" value="1"/>
</dbReference>
<dbReference type="AlphaFoldDB" id="A0A0C9V5B3"/>
<evidence type="ECO:0000256" key="4">
    <source>
        <dbReference type="PROSITE-ProRule" id="PRU00228"/>
    </source>
</evidence>
<feature type="domain" description="ZZ-type" evidence="6">
    <location>
        <begin position="213"/>
        <end position="265"/>
    </location>
</feature>
<feature type="region of interest" description="Disordered" evidence="5">
    <location>
        <begin position="267"/>
        <end position="318"/>
    </location>
</feature>
<feature type="compositionally biased region" description="Pro residues" evidence="5">
    <location>
        <begin position="393"/>
        <end position="404"/>
    </location>
</feature>
<organism evidence="7 8">
    <name type="scientific">Sphaerobolus stellatus (strain SS14)</name>
    <dbReference type="NCBI Taxonomy" id="990650"/>
    <lineage>
        <taxon>Eukaryota</taxon>
        <taxon>Fungi</taxon>
        <taxon>Dikarya</taxon>
        <taxon>Basidiomycota</taxon>
        <taxon>Agaricomycotina</taxon>
        <taxon>Agaricomycetes</taxon>
        <taxon>Phallomycetidae</taxon>
        <taxon>Geastrales</taxon>
        <taxon>Sphaerobolaceae</taxon>
        <taxon>Sphaerobolus</taxon>
    </lineage>
</organism>
<dbReference type="GO" id="GO:0008270">
    <property type="term" value="F:zinc ion binding"/>
    <property type="evidence" value="ECO:0007669"/>
    <property type="project" value="UniProtKB-KW"/>
</dbReference>
<keyword evidence="2 4" id="KW-0863">Zinc-finger</keyword>
<dbReference type="Gene3D" id="3.30.60.90">
    <property type="match status" value="2"/>
</dbReference>
<protein>
    <recommendedName>
        <fullName evidence="6">ZZ-type domain-containing protein</fullName>
    </recommendedName>
</protein>
<keyword evidence="8" id="KW-1185">Reference proteome</keyword>
<dbReference type="GO" id="GO:0005080">
    <property type="term" value="F:protein kinase C binding"/>
    <property type="evidence" value="ECO:0007669"/>
    <property type="project" value="TreeGrafter"/>
</dbReference>
<dbReference type="GO" id="GO:0070530">
    <property type="term" value="F:K63-linked polyubiquitin modification-dependent protein binding"/>
    <property type="evidence" value="ECO:0007669"/>
    <property type="project" value="TreeGrafter"/>
</dbReference>
<feature type="compositionally biased region" description="Pro residues" evidence="5">
    <location>
        <begin position="274"/>
        <end position="318"/>
    </location>
</feature>
<dbReference type="InterPro" id="IPR000433">
    <property type="entry name" value="Znf_ZZ"/>
</dbReference>
<dbReference type="SUPFAM" id="SSF57850">
    <property type="entry name" value="RING/U-box"/>
    <property type="match status" value="2"/>
</dbReference>
<dbReference type="CDD" id="cd02249">
    <property type="entry name" value="ZZ"/>
    <property type="match status" value="1"/>
</dbReference>
<dbReference type="PRINTS" id="PR01217">
    <property type="entry name" value="PRICHEXTENSN"/>
</dbReference>
<evidence type="ECO:0000256" key="5">
    <source>
        <dbReference type="SAM" id="MobiDB-lite"/>
    </source>
</evidence>
<dbReference type="SMART" id="SM00291">
    <property type="entry name" value="ZnF_ZZ"/>
    <property type="match status" value="2"/>
</dbReference>
<dbReference type="EMBL" id="KN837132">
    <property type="protein sequence ID" value="KIJ42084.1"/>
    <property type="molecule type" value="Genomic_DNA"/>
</dbReference>
<dbReference type="HOGENOM" id="CLU_515976_0_0_1"/>
<dbReference type="GO" id="GO:0035973">
    <property type="term" value="P:aggrephagy"/>
    <property type="evidence" value="ECO:0007669"/>
    <property type="project" value="TreeGrafter"/>
</dbReference>
<dbReference type="GO" id="GO:0000423">
    <property type="term" value="P:mitophagy"/>
    <property type="evidence" value="ECO:0007669"/>
    <property type="project" value="TreeGrafter"/>
</dbReference>
<evidence type="ECO:0000313" key="7">
    <source>
        <dbReference type="EMBL" id="KIJ42084.1"/>
    </source>
</evidence>
<evidence type="ECO:0000256" key="3">
    <source>
        <dbReference type="ARBA" id="ARBA00022833"/>
    </source>
</evidence>
<accession>A0A0C9V5B3</accession>
<dbReference type="Pfam" id="PF00569">
    <property type="entry name" value="ZZ"/>
    <property type="match status" value="2"/>
</dbReference>
<dbReference type="PANTHER" id="PTHR15090:SF6">
    <property type="entry name" value="ZZ-TYPE DOMAIN-CONTAINING PROTEIN"/>
    <property type="match status" value="1"/>
</dbReference>